<keyword evidence="1" id="KW-0560">Oxidoreductase</keyword>
<evidence type="ECO:0000259" key="2">
    <source>
        <dbReference type="Pfam" id="PF03807"/>
    </source>
</evidence>
<feature type="domain" description="Pyrroline-5-carboxylate reductase catalytic N-terminal" evidence="2">
    <location>
        <begin position="3"/>
        <end position="91"/>
    </location>
</feature>
<dbReference type="AlphaFoldDB" id="A0AA41U3B9"/>
<dbReference type="InterPro" id="IPR051267">
    <property type="entry name" value="STEAP_metalloreductase"/>
</dbReference>
<dbReference type="Pfam" id="PF03807">
    <property type="entry name" value="F420_oxidored"/>
    <property type="match status" value="1"/>
</dbReference>
<name>A0AA41U3B9_9ACTN</name>
<comment type="caution">
    <text evidence="3">The sequence shown here is derived from an EMBL/GenBank/DDBJ whole genome shotgun (WGS) entry which is preliminary data.</text>
</comment>
<dbReference type="SUPFAM" id="SSF51735">
    <property type="entry name" value="NAD(P)-binding Rossmann-fold domains"/>
    <property type="match status" value="1"/>
</dbReference>
<dbReference type="EMBL" id="JAKFHA010000025">
    <property type="protein sequence ID" value="MCF2531675.1"/>
    <property type="molecule type" value="Genomic_DNA"/>
</dbReference>
<evidence type="ECO:0000313" key="4">
    <source>
        <dbReference type="Proteomes" id="UP001165378"/>
    </source>
</evidence>
<dbReference type="InterPro" id="IPR036291">
    <property type="entry name" value="NAD(P)-bd_dom_sf"/>
</dbReference>
<proteinExistence type="predicted"/>
<gene>
    <name evidence="3" type="ORF">LZ495_31270</name>
</gene>
<dbReference type="PANTHER" id="PTHR14239">
    <property type="entry name" value="DUDULIN-RELATED"/>
    <property type="match status" value="1"/>
</dbReference>
<reference evidence="3" key="1">
    <citation type="submission" date="2022-01" db="EMBL/GenBank/DDBJ databases">
        <title>Genome-Based Taxonomic Classification of the Phylum Actinobacteria.</title>
        <authorList>
            <person name="Gao Y."/>
        </authorList>
    </citation>
    <scope>NUCLEOTIDE SEQUENCE</scope>
    <source>
        <strain evidence="3">KLBMP 8922</strain>
    </source>
</reference>
<dbReference type="RefSeq" id="WP_235056321.1">
    <property type="nucleotide sequence ID" value="NZ_JAKFHA010000025.1"/>
</dbReference>
<protein>
    <submittedName>
        <fullName evidence="3">NAD(P)-binding domain-containing protein</fullName>
    </submittedName>
</protein>
<accession>A0AA41U3B9</accession>
<dbReference type="InterPro" id="IPR028939">
    <property type="entry name" value="P5C_Rdtase_cat_N"/>
</dbReference>
<dbReference type="Gene3D" id="3.40.50.720">
    <property type="entry name" value="NAD(P)-binding Rossmann-like Domain"/>
    <property type="match status" value="1"/>
</dbReference>
<dbReference type="GO" id="GO:0016491">
    <property type="term" value="F:oxidoreductase activity"/>
    <property type="evidence" value="ECO:0007669"/>
    <property type="project" value="UniProtKB-KW"/>
</dbReference>
<keyword evidence="4" id="KW-1185">Reference proteome</keyword>
<evidence type="ECO:0000313" key="3">
    <source>
        <dbReference type="EMBL" id="MCF2531675.1"/>
    </source>
</evidence>
<evidence type="ECO:0000256" key="1">
    <source>
        <dbReference type="ARBA" id="ARBA00023002"/>
    </source>
</evidence>
<organism evidence="3 4">
    <name type="scientific">Yinghuangia soli</name>
    <dbReference type="NCBI Taxonomy" id="2908204"/>
    <lineage>
        <taxon>Bacteria</taxon>
        <taxon>Bacillati</taxon>
        <taxon>Actinomycetota</taxon>
        <taxon>Actinomycetes</taxon>
        <taxon>Kitasatosporales</taxon>
        <taxon>Streptomycetaceae</taxon>
        <taxon>Yinghuangia</taxon>
    </lineage>
</organism>
<dbReference type="Proteomes" id="UP001165378">
    <property type="component" value="Unassembled WGS sequence"/>
</dbReference>
<sequence>MKTVAILGAGNVARTLADALARAGHHPVVGARNPGRSAAAWSDSAAKPTTLTSAAEAGDLVVNALPGPVAVDVLSGLARELAGTVLVDVANATIPDARGFAAELLYPGSSLAEELQRALPRTRVVKALNTVHVSAMAAPASLAIPPTAFLSGNDTTAKADTRTLLTTLGWDQHHVVDLGPITTARVPESFLLLVGPLINALGPIPFALSIAR</sequence>